<keyword evidence="3" id="KW-1185">Reference proteome</keyword>
<evidence type="ECO:0000256" key="1">
    <source>
        <dbReference type="SAM" id="MobiDB-lite"/>
    </source>
</evidence>
<proteinExistence type="predicted"/>
<accession>A0A0C3BDM3</accession>
<dbReference type="HOGENOM" id="CLU_459395_0_0_1"/>
<gene>
    <name evidence="2" type="ORF">M408DRAFT_7752</name>
</gene>
<dbReference type="EMBL" id="KN824285">
    <property type="protein sequence ID" value="KIM30219.1"/>
    <property type="molecule type" value="Genomic_DNA"/>
</dbReference>
<reference evidence="3" key="2">
    <citation type="submission" date="2015-01" db="EMBL/GenBank/DDBJ databases">
        <title>Evolutionary Origins and Diversification of the Mycorrhizal Mutualists.</title>
        <authorList>
            <consortium name="DOE Joint Genome Institute"/>
            <consortium name="Mycorrhizal Genomics Consortium"/>
            <person name="Kohler A."/>
            <person name="Kuo A."/>
            <person name="Nagy L.G."/>
            <person name="Floudas D."/>
            <person name="Copeland A."/>
            <person name="Barry K.W."/>
            <person name="Cichocki N."/>
            <person name="Veneault-Fourrey C."/>
            <person name="LaButti K."/>
            <person name="Lindquist E.A."/>
            <person name="Lipzen A."/>
            <person name="Lundell T."/>
            <person name="Morin E."/>
            <person name="Murat C."/>
            <person name="Riley R."/>
            <person name="Ohm R."/>
            <person name="Sun H."/>
            <person name="Tunlid A."/>
            <person name="Henrissat B."/>
            <person name="Grigoriev I.V."/>
            <person name="Hibbett D.S."/>
            <person name="Martin F."/>
        </authorList>
    </citation>
    <scope>NUCLEOTIDE SEQUENCE [LARGE SCALE GENOMIC DNA]</scope>
    <source>
        <strain evidence="3">MAFF 305830</strain>
    </source>
</reference>
<evidence type="ECO:0000313" key="3">
    <source>
        <dbReference type="Proteomes" id="UP000054097"/>
    </source>
</evidence>
<sequence length="594" mass="67472">MYRLKAISRIGIRTKPISALNSIKITRTIRIVSSTRVIIRLRLSSLSLTTKRRTTSNNNSNQTTTPSKIMSNQIPKVHSYLASSSLPRSGTPASLGYYDTLDEPFESVPPPDLRDAQEKLQMEKAAFEKEKQEFEESVLQRQADALVVREQRKRPASEPPEGETSKKRSKVNKSSPAYAAGRKCAGLFLLWGDSKDIFQPLEGEAVRPTSLNLKKPEERTQYLKYVIKQFYGTLSLEERIGWGSSTYSADFQAGMSKMRSDMRGWPKDRPLDFYQIVVVTTENWQSAQKRPNISQVKALINNKRFELGEPTEGEAKSAMFRRMFRHPSIGKFLLRLLWGVEGMKGGTPSSKARLLYGNQWAPVPFVIQTVVGAATLLHSVLIGEDDLGKAPKTQKYYWERVNEVLRWEASGDRNFPLLLVQLRDKLRLTNVTDYENEPDEEEVDDFADALASVNALVPELEKAFWWNRVLSLSIETVFSVIQSTLVYYYFLIVNGPISVYLRKVENNTAWPMLIRPSFMFVSMLSKRWAIICFVWNRTRGEYAFVHLSPRPDVTRVPSCVSQSLICFAHSTASRTSLTPFASRLPLPATLEGLS</sequence>
<protein>
    <submittedName>
        <fullName evidence="2">Uncharacterized protein</fullName>
    </submittedName>
</protein>
<organism evidence="2 3">
    <name type="scientific">Serendipita vermifera MAFF 305830</name>
    <dbReference type="NCBI Taxonomy" id="933852"/>
    <lineage>
        <taxon>Eukaryota</taxon>
        <taxon>Fungi</taxon>
        <taxon>Dikarya</taxon>
        <taxon>Basidiomycota</taxon>
        <taxon>Agaricomycotina</taxon>
        <taxon>Agaricomycetes</taxon>
        <taxon>Sebacinales</taxon>
        <taxon>Serendipitaceae</taxon>
        <taxon>Serendipita</taxon>
    </lineage>
</organism>
<dbReference type="Proteomes" id="UP000054097">
    <property type="component" value="Unassembled WGS sequence"/>
</dbReference>
<dbReference type="AlphaFoldDB" id="A0A0C3BDM3"/>
<evidence type="ECO:0000313" key="2">
    <source>
        <dbReference type="EMBL" id="KIM30219.1"/>
    </source>
</evidence>
<name>A0A0C3BDM3_SERVB</name>
<feature type="compositionally biased region" description="Basic and acidic residues" evidence="1">
    <location>
        <begin position="147"/>
        <end position="156"/>
    </location>
</feature>
<reference evidence="2 3" key="1">
    <citation type="submission" date="2014-04" db="EMBL/GenBank/DDBJ databases">
        <authorList>
            <consortium name="DOE Joint Genome Institute"/>
            <person name="Kuo A."/>
            <person name="Zuccaro A."/>
            <person name="Kohler A."/>
            <person name="Nagy L.G."/>
            <person name="Floudas D."/>
            <person name="Copeland A."/>
            <person name="Barry K.W."/>
            <person name="Cichocki N."/>
            <person name="Veneault-Fourrey C."/>
            <person name="LaButti K."/>
            <person name="Lindquist E.A."/>
            <person name="Lipzen A."/>
            <person name="Lundell T."/>
            <person name="Morin E."/>
            <person name="Murat C."/>
            <person name="Sun H."/>
            <person name="Tunlid A."/>
            <person name="Henrissat B."/>
            <person name="Grigoriev I.V."/>
            <person name="Hibbett D.S."/>
            <person name="Martin F."/>
            <person name="Nordberg H.P."/>
            <person name="Cantor M.N."/>
            <person name="Hua S.X."/>
        </authorList>
    </citation>
    <scope>NUCLEOTIDE SEQUENCE [LARGE SCALE GENOMIC DNA]</scope>
    <source>
        <strain evidence="2 3">MAFF 305830</strain>
    </source>
</reference>
<feature type="region of interest" description="Disordered" evidence="1">
    <location>
        <begin position="145"/>
        <end position="175"/>
    </location>
</feature>